<evidence type="ECO:0000313" key="1">
    <source>
        <dbReference type="EMBL" id="GIH22518.1"/>
    </source>
</evidence>
<reference evidence="1" key="1">
    <citation type="submission" date="2021-01" db="EMBL/GenBank/DDBJ databases">
        <title>Whole genome shotgun sequence of Acrocarpospora phusangensis NBRC 108782.</title>
        <authorList>
            <person name="Komaki H."/>
            <person name="Tamura T."/>
        </authorList>
    </citation>
    <scope>NUCLEOTIDE SEQUENCE</scope>
    <source>
        <strain evidence="1">NBRC 108782</strain>
    </source>
</reference>
<keyword evidence="2" id="KW-1185">Reference proteome</keyword>
<organism evidence="1 2">
    <name type="scientific">Acrocarpospora phusangensis</name>
    <dbReference type="NCBI Taxonomy" id="1070424"/>
    <lineage>
        <taxon>Bacteria</taxon>
        <taxon>Bacillati</taxon>
        <taxon>Actinomycetota</taxon>
        <taxon>Actinomycetes</taxon>
        <taxon>Streptosporangiales</taxon>
        <taxon>Streptosporangiaceae</taxon>
        <taxon>Acrocarpospora</taxon>
    </lineage>
</organism>
<sequence length="80" mass="8786">MKSFPPSTCPKWCTEAHHTPNLGHSRDLGVVAGEGFEVTLSLFGDDERDMVRLSIDAEESYCVELSEDMALGSETLRIVA</sequence>
<evidence type="ECO:0000313" key="2">
    <source>
        <dbReference type="Proteomes" id="UP000640052"/>
    </source>
</evidence>
<comment type="caution">
    <text evidence="1">The sequence shown here is derived from an EMBL/GenBank/DDBJ whole genome shotgun (WGS) entry which is preliminary data.</text>
</comment>
<gene>
    <name evidence="1" type="ORF">Aph01nite_08280</name>
</gene>
<name>A0A919ULQ6_9ACTN</name>
<accession>A0A919ULQ6</accession>
<dbReference type="EMBL" id="BOOA01000004">
    <property type="protein sequence ID" value="GIH22518.1"/>
    <property type="molecule type" value="Genomic_DNA"/>
</dbReference>
<dbReference type="Proteomes" id="UP000640052">
    <property type="component" value="Unassembled WGS sequence"/>
</dbReference>
<protein>
    <submittedName>
        <fullName evidence="1">Uncharacterized protein</fullName>
    </submittedName>
</protein>
<dbReference type="AlphaFoldDB" id="A0A919ULQ6"/>
<proteinExistence type="predicted"/>